<dbReference type="InterPro" id="IPR012657">
    <property type="entry name" value="23S_rRNA-intervening_sequence"/>
</dbReference>
<dbReference type="Gene3D" id="1.20.1440.60">
    <property type="entry name" value="23S rRNA-intervening sequence"/>
    <property type="match status" value="1"/>
</dbReference>
<dbReference type="Proteomes" id="UP000285961">
    <property type="component" value="Unassembled WGS sequence"/>
</dbReference>
<dbReference type="Pfam" id="PF05635">
    <property type="entry name" value="23S_rRNA_IVP"/>
    <property type="match status" value="1"/>
</dbReference>
<dbReference type="AlphaFoldDB" id="A0A419ENR2"/>
<dbReference type="CDD" id="cd16377">
    <property type="entry name" value="23S_rRNA_IVP_like"/>
    <property type="match status" value="1"/>
</dbReference>
<protein>
    <submittedName>
        <fullName evidence="1">Four helix bundle protein</fullName>
    </submittedName>
</protein>
<dbReference type="PANTHER" id="PTHR38471:SF2">
    <property type="entry name" value="FOUR HELIX BUNDLE PROTEIN"/>
    <property type="match status" value="1"/>
</dbReference>
<comment type="caution">
    <text evidence="1">The sequence shown here is derived from an EMBL/GenBank/DDBJ whole genome shotgun (WGS) entry which is preliminary data.</text>
</comment>
<accession>A0A419ENR2</accession>
<sequence length="129" mass="14751">MATIERFEDIEAWQKGRELTKEICAISNQGRFAKDYGLRDQMRRASVSIMSNIAEGFERGGNKEFGQFLAQAKGSCGEVRAQLYVALDQQYFDRPTFDRLTDMAMQTSKMLAGLIKYLRNSELKGSKYK</sequence>
<dbReference type="PANTHER" id="PTHR38471">
    <property type="entry name" value="FOUR HELIX BUNDLE PROTEIN"/>
    <property type="match status" value="1"/>
</dbReference>
<proteinExistence type="predicted"/>
<organism evidence="1 2">
    <name type="scientific">Candidatus Abyssobacteria bacterium SURF_17</name>
    <dbReference type="NCBI Taxonomy" id="2093361"/>
    <lineage>
        <taxon>Bacteria</taxon>
        <taxon>Pseudomonadati</taxon>
        <taxon>Candidatus Hydrogenedentota</taxon>
        <taxon>Candidatus Abyssobacteria</taxon>
    </lineage>
</organism>
<dbReference type="SUPFAM" id="SSF158446">
    <property type="entry name" value="IVS-encoded protein-like"/>
    <property type="match status" value="1"/>
</dbReference>
<dbReference type="EMBL" id="QZKI01000138">
    <property type="protein sequence ID" value="RJP64494.1"/>
    <property type="molecule type" value="Genomic_DNA"/>
</dbReference>
<evidence type="ECO:0000313" key="1">
    <source>
        <dbReference type="EMBL" id="RJP64494.1"/>
    </source>
</evidence>
<name>A0A419ENR2_9BACT</name>
<dbReference type="NCBIfam" id="TIGR02436">
    <property type="entry name" value="four helix bundle protein"/>
    <property type="match status" value="1"/>
</dbReference>
<gene>
    <name evidence="1" type="ORF">C4532_19095</name>
</gene>
<dbReference type="InterPro" id="IPR036583">
    <property type="entry name" value="23S_rRNA_IVS_sf"/>
</dbReference>
<evidence type="ECO:0000313" key="2">
    <source>
        <dbReference type="Proteomes" id="UP000285961"/>
    </source>
</evidence>
<reference evidence="1 2" key="1">
    <citation type="journal article" date="2017" name="ISME J.">
        <title>Energy and carbon metabolisms in a deep terrestrial subsurface fluid microbial community.</title>
        <authorList>
            <person name="Momper L."/>
            <person name="Jungbluth S.P."/>
            <person name="Lee M.D."/>
            <person name="Amend J.P."/>
        </authorList>
    </citation>
    <scope>NUCLEOTIDE SEQUENCE [LARGE SCALE GENOMIC DNA]</scope>
    <source>
        <strain evidence="1">SURF_17</strain>
    </source>
</reference>